<dbReference type="InterPro" id="IPR006449">
    <property type="entry name" value="Squal_synth-like"/>
</dbReference>
<reference evidence="6" key="1">
    <citation type="submission" date="2022-05" db="EMBL/GenBank/DDBJ databases">
        <title>The Musa troglodytarum L. genome provides insights into the mechanism of non-climacteric behaviour and enrichment of carotenoids.</title>
        <authorList>
            <person name="Wang J."/>
        </authorList>
    </citation>
    <scope>NUCLEOTIDE SEQUENCE</scope>
    <source>
        <tissue evidence="6">Leaf</tissue>
    </source>
</reference>
<comment type="similarity">
    <text evidence="2 5">Belongs to the phytoene/squalene synthase family.</text>
</comment>
<dbReference type="InterPro" id="IPR019845">
    <property type="entry name" value="Squalene/phytoene_synthase_CS"/>
</dbReference>
<keyword evidence="7" id="KW-1185">Reference proteome</keyword>
<dbReference type="InterPro" id="IPR002060">
    <property type="entry name" value="Squ/phyt_synthse"/>
</dbReference>
<dbReference type="AlphaFoldDB" id="A0A9E7JLH4"/>
<dbReference type="GO" id="GO:0051996">
    <property type="term" value="F:squalene synthase [NAD(P)H] activity"/>
    <property type="evidence" value="ECO:0007669"/>
    <property type="project" value="UniProtKB-UniRule"/>
</dbReference>
<dbReference type="EC" id="2.5.1.21" evidence="3 5"/>
<evidence type="ECO:0000256" key="3">
    <source>
        <dbReference type="ARBA" id="ARBA00012373"/>
    </source>
</evidence>
<comment type="catalytic activity">
    <reaction evidence="5">
        <text>2 (2E,6E)-farnesyl diphosphate + NADPH + H(+) = squalene + 2 diphosphate + NADP(+)</text>
        <dbReference type="Rhea" id="RHEA:32295"/>
        <dbReference type="ChEBI" id="CHEBI:15378"/>
        <dbReference type="ChEBI" id="CHEBI:15440"/>
        <dbReference type="ChEBI" id="CHEBI:33019"/>
        <dbReference type="ChEBI" id="CHEBI:57783"/>
        <dbReference type="ChEBI" id="CHEBI:58349"/>
        <dbReference type="ChEBI" id="CHEBI:175763"/>
        <dbReference type="EC" id="2.5.1.21"/>
    </reaction>
</comment>
<dbReference type="FunFam" id="1.10.600.10:FF:000012">
    <property type="entry name" value="Squalene synthase 1"/>
    <property type="match status" value="1"/>
</dbReference>
<accession>A0A9E7JLH4</accession>
<dbReference type="InterPro" id="IPR044844">
    <property type="entry name" value="Trans_IPPS_euk-type"/>
</dbReference>
<dbReference type="GO" id="GO:0005789">
    <property type="term" value="C:endoplasmic reticulum membrane"/>
    <property type="evidence" value="ECO:0007669"/>
    <property type="project" value="TreeGrafter"/>
</dbReference>
<dbReference type="Gene3D" id="1.10.600.10">
    <property type="entry name" value="Farnesyl Diphosphate Synthase"/>
    <property type="match status" value="1"/>
</dbReference>
<dbReference type="SFLD" id="SFLDS00005">
    <property type="entry name" value="Isoprenoid_Synthase_Type_I"/>
    <property type="match status" value="1"/>
</dbReference>
<dbReference type="PROSITE" id="PS01044">
    <property type="entry name" value="SQUALEN_PHYTOEN_SYN_1"/>
    <property type="match status" value="1"/>
</dbReference>
<evidence type="ECO:0000256" key="5">
    <source>
        <dbReference type="RuleBase" id="RU368088"/>
    </source>
</evidence>
<gene>
    <name evidence="6" type="ORF">MUK42_27744</name>
</gene>
<dbReference type="Proteomes" id="UP001055439">
    <property type="component" value="Chromosome 2"/>
</dbReference>
<evidence type="ECO:0000313" key="7">
    <source>
        <dbReference type="Proteomes" id="UP001055439"/>
    </source>
</evidence>
<proteinExistence type="inferred from homology"/>
<comment type="pathway">
    <text evidence="5">Terpene metabolism; lanosterol biosynthesis; lanosterol from farnesyl diphosphate: step 1/3.</text>
</comment>
<evidence type="ECO:0000313" key="6">
    <source>
        <dbReference type="EMBL" id="URD85470.1"/>
    </source>
</evidence>
<dbReference type="GO" id="GO:0008610">
    <property type="term" value="P:lipid biosynthetic process"/>
    <property type="evidence" value="ECO:0007669"/>
    <property type="project" value="InterPro"/>
</dbReference>
<organism evidence="6 7">
    <name type="scientific">Musa troglodytarum</name>
    <name type="common">fe'i banana</name>
    <dbReference type="NCBI Taxonomy" id="320322"/>
    <lineage>
        <taxon>Eukaryota</taxon>
        <taxon>Viridiplantae</taxon>
        <taxon>Streptophyta</taxon>
        <taxon>Embryophyta</taxon>
        <taxon>Tracheophyta</taxon>
        <taxon>Spermatophyta</taxon>
        <taxon>Magnoliopsida</taxon>
        <taxon>Liliopsida</taxon>
        <taxon>Zingiberales</taxon>
        <taxon>Musaceae</taxon>
        <taxon>Musa</taxon>
    </lineage>
</organism>
<evidence type="ECO:0000256" key="4">
    <source>
        <dbReference type="ARBA" id="ARBA00022679"/>
    </source>
</evidence>
<dbReference type="CDD" id="cd00683">
    <property type="entry name" value="Trans_IPPS_HH"/>
    <property type="match status" value="1"/>
</dbReference>
<keyword evidence="4 5" id="KW-0808">Transferase</keyword>
<dbReference type="SFLD" id="SFLDG01018">
    <property type="entry name" value="Squalene/Phytoene_Synthase_Lik"/>
    <property type="match status" value="1"/>
</dbReference>
<evidence type="ECO:0000256" key="2">
    <source>
        <dbReference type="ARBA" id="ARBA00006251"/>
    </source>
</evidence>
<dbReference type="NCBIfam" id="TIGR01559">
    <property type="entry name" value="squal_synth"/>
    <property type="match status" value="1"/>
</dbReference>
<dbReference type="InterPro" id="IPR008949">
    <property type="entry name" value="Isoprenoid_synthase_dom_sf"/>
</dbReference>
<name>A0A9E7JLH4_9LILI</name>
<dbReference type="SUPFAM" id="SSF48576">
    <property type="entry name" value="Terpenoid synthases"/>
    <property type="match status" value="1"/>
</dbReference>
<comment type="function">
    <text evidence="5">Catalyzes the condensation of 2 farnesyl pyrophosphate (FPP) moieties to form squalene.</text>
</comment>
<dbReference type="OrthoDB" id="642193at2759"/>
<dbReference type="PANTHER" id="PTHR11626:SF2">
    <property type="entry name" value="SQUALENE SYNTHASE"/>
    <property type="match status" value="1"/>
</dbReference>
<evidence type="ECO:0000256" key="1">
    <source>
        <dbReference type="ARBA" id="ARBA00001946"/>
    </source>
</evidence>
<sequence length="460" mass="52243">MGMLRAMVAHPEEVYPMVKLKLASDRIRRQIPAEPHWAFSYSMLQKVSRSFALVIQQLGPQLRDAVCVFYLVLRALDTVADYHIAQKSFTSLKNLDLQFYQVKEKAGGAKDYKILMDKFHLVSTAFLELDKSYQVAIEDITRRMGAGMAKFICKEVESIDDYDEYCHYVAGLVGLGLSKLFHASGSEELASDNLSNSMGLFLQKTNIIRDYLEDINEIPKSRMFWPRQIWSKYADKLEDFKNPENSTKAVECLNDLVTNSLIHAEDCLQYMSALKDLAIFRFCAIPQIMAIGTLALCYNNVEVFRGVVKMRRGLTAKIIDQTNSMSDVYGAFYEFSSLIKSKIDGNDPNANLTRKHVEAIQKACGSSGLLNTRGLHMHKSNRHTTLLIMVVFLLLAMVKMRQYLDAKASHCRGAHLNTYLKLISLHAPSSSCNSKHPSALILKTPFVDFFRQKRNQIMMI</sequence>
<comment type="catalytic activity">
    <reaction evidence="5">
        <text>2 (2E,6E)-farnesyl diphosphate + NADH + H(+) = squalene + 2 diphosphate + NAD(+)</text>
        <dbReference type="Rhea" id="RHEA:32299"/>
        <dbReference type="ChEBI" id="CHEBI:15378"/>
        <dbReference type="ChEBI" id="CHEBI:15440"/>
        <dbReference type="ChEBI" id="CHEBI:33019"/>
        <dbReference type="ChEBI" id="CHEBI:57540"/>
        <dbReference type="ChEBI" id="CHEBI:57945"/>
        <dbReference type="ChEBI" id="CHEBI:175763"/>
        <dbReference type="EC" id="2.5.1.21"/>
    </reaction>
</comment>
<dbReference type="PANTHER" id="PTHR11626">
    <property type="entry name" value="FARNESYL-DIPHOSPHATE FARNESYLTRANSFERASE"/>
    <property type="match status" value="1"/>
</dbReference>
<dbReference type="GO" id="GO:0045338">
    <property type="term" value="P:farnesyl diphosphate metabolic process"/>
    <property type="evidence" value="ECO:0007669"/>
    <property type="project" value="InterPro"/>
</dbReference>
<dbReference type="Pfam" id="PF00494">
    <property type="entry name" value="SQS_PSY"/>
    <property type="match status" value="1"/>
</dbReference>
<dbReference type="EMBL" id="CP097504">
    <property type="protein sequence ID" value="URD85470.1"/>
    <property type="molecule type" value="Genomic_DNA"/>
</dbReference>
<dbReference type="GO" id="GO:0055056">
    <property type="term" value="F:D-glucose transmembrane transporter activity"/>
    <property type="evidence" value="ECO:0007669"/>
    <property type="project" value="UniProtKB-UniRule"/>
</dbReference>
<comment type="cofactor">
    <cofactor evidence="1 5">
        <name>Mg(2+)</name>
        <dbReference type="ChEBI" id="CHEBI:18420"/>
    </cofactor>
</comment>
<dbReference type="PROSITE" id="PS01045">
    <property type="entry name" value="SQUALEN_PHYTOEN_SYN_2"/>
    <property type="match status" value="1"/>
</dbReference>
<dbReference type="GO" id="GO:0010287">
    <property type="term" value="C:plastoglobule"/>
    <property type="evidence" value="ECO:0007669"/>
    <property type="project" value="UniProtKB-ARBA"/>
</dbReference>
<dbReference type="InterPro" id="IPR033904">
    <property type="entry name" value="Trans_IPPS_HH"/>
</dbReference>
<protein>
    <recommendedName>
        <fullName evidence="3 5">Squalene synthase</fullName>
        <ecNumber evidence="3 5">2.5.1.21</ecNumber>
    </recommendedName>
</protein>